<accession>A0A8E2JVI8</accession>
<evidence type="ECO:0000313" key="2">
    <source>
        <dbReference type="Proteomes" id="UP000250140"/>
    </source>
</evidence>
<proteinExistence type="predicted"/>
<sequence length="249" mass="27703">MGCYATLRAVFTNFFRLPKPLASITVLAVRFPALHLDPSYATAEYVYLTTTTFAINDTCCSYLKHAPDVRRFWAPWVHGNDVRKAQLLHEEWMQMKSCRNVLKDQPCAACNGIYVTIYTGYHVPTIDDASAAPTTIITTDRSDRSADTPGNAKDLVIERDNFGLPLNRRVPNCFRPTGRKMYGDVFVLRVADAEWGEKEREALFVDVCGNLLGMGEVNIVKPVVKELADIQKGKPSEPAQLEGGIGVAM</sequence>
<dbReference type="Proteomes" id="UP000250140">
    <property type="component" value="Unassembled WGS sequence"/>
</dbReference>
<keyword evidence="2" id="KW-1185">Reference proteome</keyword>
<protein>
    <submittedName>
        <fullName evidence="1">Uncharacterized protein</fullName>
    </submittedName>
</protein>
<dbReference type="OrthoDB" id="10299471at2759"/>
<dbReference type="AlphaFoldDB" id="A0A8E2JVI8"/>
<evidence type="ECO:0000313" key="1">
    <source>
        <dbReference type="EMBL" id="OCL11058.1"/>
    </source>
</evidence>
<dbReference type="EMBL" id="KV749121">
    <property type="protein sequence ID" value="OCL11058.1"/>
    <property type="molecule type" value="Genomic_DNA"/>
</dbReference>
<organism evidence="1 2">
    <name type="scientific">Glonium stellatum</name>
    <dbReference type="NCBI Taxonomy" id="574774"/>
    <lineage>
        <taxon>Eukaryota</taxon>
        <taxon>Fungi</taxon>
        <taxon>Dikarya</taxon>
        <taxon>Ascomycota</taxon>
        <taxon>Pezizomycotina</taxon>
        <taxon>Dothideomycetes</taxon>
        <taxon>Pleosporomycetidae</taxon>
        <taxon>Gloniales</taxon>
        <taxon>Gloniaceae</taxon>
        <taxon>Glonium</taxon>
    </lineage>
</organism>
<gene>
    <name evidence="1" type="ORF">AOQ84DRAFT_202300</name>
</gene>
<reference evidence="1 2" key="1">
    <citation type="journal article" date="2016" name="Nat. Commun.">
        <title>Ectomycorrhizal ecology is imprinted in the genome of the dominant symbiotic fungus Cenococcum geophilum.</title>
        <authorList>
            <consortium name="DOE Joint Genome Institute"/>
            <person name="Peter M."/>
            <person name="Kohler A."/>
            <person name="Ohm R.A."/>
            <person name="Kuo A."/>
            <person name="Krutzmann J."/>
            <person name="Morin E."/>
            <person name="Arend M."/>
            <person name="Barry K.W."/>
            <person name="Binder M."/>
            <person name="Choi C."/>
            <person name="Clum A."/>
            <person name="Copeland A."/>
            <person name="Grisel N."/>
            <person name="Haridas S."/>
            <person name="Kipfer T."/>
            <person name="LaButti K."/>
            <person name="Lindquist E."/>
            <person name="Lipzen A."/>
            <person name="Maire R."/>
            <person name="Meier B."/>
            <person name="Mihaltcheva S."/>
            <person name="Molinier V."/>
            <person name="Murat C."/>
            <person name="Poggeler S."/>
            <person name="Quandt C.A."/>
            <person name="Sperisen C."/>
            <person name="Tritt A."/>
            <person name="Tisserant E."/>
            <person name="Crous P.W."/>
            <person name="Henrissat B."/>
            <person name="Nehls U."/>
            <person name="Egli S."/>
            <person name="Spatafora J.W."/>
            <person name="Grigoriev I.V."/>
            <person name="Martin F.M."/>
        </authorList>
    </citation>
    <scope>NUCLEOTIDE SEQUENCE [LARGE SCALE GENOMIC DNA]</scope>
    <source>
        <strain evidence="1 2">CBS 207.34</strain>
    </source>
</reference>
<name>A0A8E2JVI8_9PEZI</name>